<dbReference type="Gene3D" id="3.30.200.20">
    <property type="entry name" value="Phosphorylase Kinase, domain 1"/>
    <property type="match status" value="1"/>
</dbReference>
<feature type="domain" description="Protein kinase" evidence="1">
    <location>
        <begin position="17"/>
        <end position="272"/>
    </location>
</feature>
<evidence type="ECO:0000313" key="2">
    <source>
        <dbReference type="EMBL" id="ESA18788.1"/>
    </source>
</evidence>
<dbReference type="InterPro" id="IPR011009">
    <property type="entry name" value="Kinase-like_dom_sf"/>
</dbReference>
<proteinExistence type="predicted"/>
<gene>
    <name evidence="2" type="ORF">GLOINDRAFT_140018</name>
</gene>
<dbReference type="SMART" id="SM00220">
    <property type="entry name" value="S_TKc"/>
    <property type="match status" value="1"/>
</dbReference>
<dbReference type="PANTHER" id="PTHR24362">
    <property type="entry name" value="SERINE/THREONINE-PROTEIN KINASE NEK"/>
    <property type="match status" value="1"/>
</dbReference>
<dbReference type="AlphaFoldDB" id="U9UJP5"/>
<dbReference type="GO" id="GO:0005524">
    <property type="term" value="F:ATP binding"/>
    <property type="evidence" value="ECO:0007669"/>
    <property type="project" value="InterPro"/>
</dbReference>
<dbReference type="Pfam" id="PF00069">
    <property type="entry name" value="Pkinase"/>
    <property type="match status" value="1"/>
</dbReference>
<protein>
    <recommendedName>
        <fullName evidence="1">Protein kinase domain-containing protein</fullName>
    </recommendedName>
</protein>
<dbReference type="PROSITE" id="PS50011">
    <property type="entry name" value="PROTEIN_KINASE_DOM"/>
    <property type="match status" value="1"/>
</dbReference>
<dbReference type="GO" id="GO:0004672">
    <property type="term" value="F:protein kinase activity"/>
    <property type="evidence" value="ECO:0007669"/>
    <property type="project" value="InterPro"/>
</dbReference>
<reference evidence="2" key="1">
    <citation type="submission" date="2013-07" db="EMBL/GenBank/DDBJ databases">
        <title>The genome of an arbuscular mycorrhizal fungus provides insights into the evolution of the oldest plant symbiosis.</title>
        <authorList>
            <consortium name="DOE Joint Genome Institute"/>
            <person name="Tisserant E."/>
            <person name="Malbreil M."/>
            <person name="Kuo A."/>
            <person name="Kohler A."/>
            <person name="Symeonidi A."/>
            <person name="Balestrini R."/>
            <person name="Charron P."/>
            <person name="Duensing N."/>
            <person name="Frei-dit-Frey N."/>
            <person name="Gianinazzi-Pearson V."/>
            <person name="Gilbert B."/>
            <person name="Handa Y."/>
            <person name="Hijri M."/>
            <person name="Kaul R."/>
            <person name="Kawaguchi M."/>
            <person name="Krajinski F."/>
            <person name="Lammers P."/>
            <person name="Lapierre D."/>
            <person name="Masclaux F.G."/>
            <person name="Murat C."/>
            <person name="Morin E."/>
            <person name="Ndikumana S."/>
            <person name="Pagni M."/>
            <person name="Petitpierre D."/>
            <person name="Requena N."/>
            <person name="Rosikiewicz P."/>
            <person name="Riley R."/>
            <person name="Saito K."/>
            <person name="San Clemente H."/>
            <person name="Shapiro H."/>
            <person name="van Tuinen D."/>
            <person name="Becard G."/>
            <person name="Bonfante P."/>
            <person name="Paszkowski U."/>
            <person name="Shachar-Hill Y."/>
            <person name="Young J.P."/>
            <person name="Sanders I.R."/>
            <person name="Henrissat B."/>
            <person name="Rensing S.A."/>
            <person name="Grigoriev I.V."/>
            <person name="Corradi N."/>
            <person name="Roux C."/>
            <person name="Martin F."/>
        </authorList>
    </citation>
    <scope>NUCLEOTIDE SEQUENCE</scope>
    <source>
        <strain evidence="2">DAOM 197198</strain>
    </source>
</reference>
<dbReference type="EMBL" id="KI278883">
    <property type="protein sequence ID" value="ESA18788.1"/>
    <property type="molecule type" value="Genomic_DNA"/>
</dbReference>
<dbReference type="InterPro" id="IPR000719">
    <property type="entry name" value="Prot_kinase_dom"/>
</dbReference>
<dbReference type="SUPFAM" id="SSF56112">
    <property type="entry name" value="Protein kinase-like (PK-like)"/>
    <property type="match status" value="1"/>
</dbReference>
<dbReference type="PANTHER" id="PTHR24362:SF309">
    <property type="entry name" value="PROTEIN KINASE DOMAIN-CONTAINING PROTEIN"/>
    <property type="match status" value="1"/>
</dbReference>
<accession>U9UJP5</accession>
<evidence type="ECO:0000259" key="1">
    <source>
        <dbReference type="PROSITE" id="PS50011"/>
    </source>
</evidence>
<dbReference type="VEuPathDB" id="FungiDB:RhiirFUN_003376"/>
<dbReference type="eggNOG" id="KOG0613">
    <property type="taxonomic scope" value="Eukaryota"/>
</dbReference>
<organism evidence="2">
    <name type="scientific">Rhizophagus irregularis (strain DAOM 181602 / DAOM 197198 / MUCL 43194)</name>
    <name type="common">Arbuscular mycorrhizal fungus</name>
    <name type="synonym">Glomus intraradices</name>
    <dbReference type="NCBI Taxonomy" id="747089"/>
    <lineage>
        <taxon>Eukaryota</taxon>
        <taxon>Fungi</taxon>
        <taxon>Fungi incertae sedis</taxon>
        <taxon>Mucoromycota</taxon>
        <taxon>Glomeromycotina</taxon>
        <taxon>Glomeromycetes</taxon>
        <taxon>Glomerales</taxon>
        <taxon>Glomeraceae</taxon>
        <taxon>Rhizophagus</taxon>
    </lineage>
</organism>
<dbReference type="HOGENOM" id="CLU_891807_0_0_1"/>
<sequence length="312" mass="36859">MSDKCTIELKDKAKERYEIKRSFNYGKELNVYKAYERNNTNIHYVIKSYKTKEGFERELQMLKELSGAKNITQMVDNYPEQSIIVCECALYDLETFLGHQDYIQRHEEKGNIIKDIVSGLLELQKHNIVHTELSPGNIMFFQENNGCVESWKLIDFDTACFASSYYAKIKMNYSAPEVIRAQEEGIEIKADFSMDMFSFGLVLYFIETGRHYWDGWDIENEEVKREIISGNKYSSLLQNIRDQNSCWIIKSLLVKDISHRMKLDRFMRTPYYTGESKSTNVKNFESDYEINEELFQLYQSKFTQLLKNIITK</sequence>
<name>U9UJP5_RHIID</name>
<dbReference type="Gene3D" id="1.10.510.10">
    <property type="entry name" value="Transferase(Phosphotransferase) domain 1"/>
    <property type="match status" value="1"/>
</dbReference>